<comment type="caution">
    <text evidence="2">The sequence shown here is derived from an EMBL/GenBank/DDBJ whole genome shotgun (WGS) entry which is preliminary data.</text>
</comment>
<accession>A0ABD0L6M2</accession>
<evidence type="ECO:0000313" key="2">
    <source>
        <dbReference type="EMBL" id="KAK7494694.1"/>
    </source>
</evidence>
<feature type="compositionally biased region" description="Acidic residues" evidence="1">
    <location>
        <begin position="69"/>
        <end position="83"/>
    </location>
</feature>
<dbReference type="Proteomes" id="UP001519460">
    <property type="component" value="Unassembled WGS sequence"/>
</dbReference>
<protein>
    <submittedName>
        <fullName evidence="2">Uncharacterized protein</fullName>
    </submittedName>
</protein>
<dbReference type="AlphaFoldDB" id="A0ABD0L6M2"/>
<sequence>MKVKLMRLSPVLARNKMAARRKHAPRLVAQMSHRSQFAAREKAMSLGDDDIEEDIDLLLANNEPAGGPDESDALDEIEQEYDADEHVGEAVGEGLSNIVKKI</sequence>
<name>A0ABD0L6M2_9CAEN</name>
<organism evidence="2 3">
    <name type="scientific">Batillaria attramentaria</name>
    <dbReference type="NCBI Taxonomy" id="370345"/>
    <lineage>
        <taxon>Eukaryota</taxon>
        <taxon>Metazoa</taxon>
        <taxon>Spiralia</taxon>
        <taxon>Lophotrochozoa</taxon>
        <taxon>Mollusca</taxon>
        <taxon>Gastropoda</taxon>
        <taxon>Caenogastropoda</taxon>
        <taxon>Sorbeoconcha</taxon>
        <taxon>Cerithioidea</taxon>
        <taxon>Batillariidae</taxon>
        <taxon>Batillaria</taxon>
    </lineage>
</organism>
<keyword evidence="3" id="KW-1185">Reference proteome</keyword>
<evidence type="ECO:0000256" key="1">
    <source>
        <dbReference type="SAM" id="MobiDB-lite"/>
    </source>
</evidence>
<gene>
    <name evidence="2" type="ORF">BaRGS_00014092</name>
</gene>
<dbReference type="EMBL" id="JACVVK020000081">
    <property type="protein sequence ID" value="KAK7494694.1"/>
    <property type="molecule type" value="Genomic_DNA"/>
</dbReference>
<feature type="region of interest" description="Disordered" evidence="1">
    <location>
        <begin position="61"/>
        <end position="89"/>
    </location>
</feature>
<reference evidence="2 3" key="1">
    <citation type="journal article" date="2023" name="Sci. Data">
        <title>Genome assembly of the Korean intertidal mud-creeper Batillaria attramentaria.</title>
        <authorList>
            <person name="Patra A.K."/>
            <person name="Ho P.T."/>
            <person name="Jun S."/>
            <person name="Lee S.J."/>
            <person name="Kim Y."/>
            <person name="Won Y.J."/>
        </authorList>
    </citation>
    <scope>NUCLEOTIDE SEQUENCE [LARGE SCALE GENOMIC DNA]</scope>
    <source>
        <strain evidence="2">Wonlab-2016</strain>
    </source>
</reference>
<evidence type="ECO:0000313" key="3">
    <source>
        <dbReference type="Proteomes" id="UP001519460"/>
    </source>
</evidence>
<proteinExistence type="predicted"/>